<dbReference type="Proteomes" id="UP000176944">
    <property type="component" value="Chromosome"/>
</dbReference>
<comment type="similarity">
    <text evidence="17">Belongs to the adenylyl cyclase class-4/guanylyl cyclase family.</text>
</comment>
<dbReference type="PANTHER" id="PTHR47628:SF1">
    <property type="entry name" value="ALIPHATIC AMIDASE EXPRESSION-REGULATING PROTEIN"/>
    <property type="match status" value="1"/>
</dbReference>
<evidence type="ECO:0000256" key="9">
    <source>
        <dbReference type="ARBA" id="ARBA00022842"/>
    </source>
</evidence>
<dbReference type="SUPFAM" id="SSF53822">
    <property type="entry name" value="Periplasmic binding protein-like I"/>
    <property type="match status" value="1"/>
</dbReference>
<dbReference type="InterPro" id="IPR001610">
    <property type="entry name" value="PAC"/>
</dbReference>
<feature type="domain" description="PAS" evidence="19">
    <location>
        <begin position="1083"/>
        <end position="1124"/>
    </location>
</feature>
<keyword evidence="8" id="KW-0067">ATP-binding</keyword>
<comment type="subcellular location">
    <subcellularLocation>
        <location evidence="2">Membrane</location>
        <topology evidence="2">Single-pass type I membrane protein</topology>
    </subcellularLocation>
</comment>
<evidence type="ECO:0000256" key="13">
    <source>
        <dbReference type="ARBA" id="ARBA00023239"/>
    </source>
</evidence>
<evidence type="ECO:0000256" key="4">
    <source>
        <dbReference type="ARBA" id="ARBA00021420"/>
    </source>
</evidence>
<keyword evidence="13 17" id="KW-0456">Lyase</keyword>
<dbReference type="Pfam" id="PF13433">
    <property type="entry name" value="Peripla_BP_5"/>
    <property type="match status" value="1"/>
</dbReference>
<evidence type="ECO:0000256" key="8">
    <source>
        <dbReference type="ARBA" id="ARBA00022840"/>
    </source>
</evidence>
<dbReference type="PANTHER" id="PTHR47628">
    <property type="match status" value="1"/>
</dbReference>
<evidence type="ECO:0000259" key="19">
    <source>
        <dbReference type="PROSITE" id="PS50112"/>
    </source>
</evidence>
<evidence type="ECO:0000256" key="17">
    <source>
        <dbReference type="RuleBase" id="RU000405"/>
    </source>
</evidence>
<organism evidence="22">
    <name type="scientific">Moorena producens (strain JHB)</name>
    <dbReference type="NCBI Taxonomy" id="1454205"/>
    <lineage>
        <taxon>Bacteria</taxon>
        <taxon>Bacillati</taxon>
        <taxon>Cyanobacteriota</taxon>
        <taxon>Cyanophyceae</taxon>
        <taxon>Coleofasciculales</taxon>
        <taxon>Coleofasciculaceae</taxon>
        <taxon>Moorena</taxon>
    </lineage>
</organism>
<dbReference type="PROSITE" id="PS50112">
    <property type="entry name" value="PAS"/>
    <property type="match status" value="3"/>
</dbReference>
<evidence type="ECO:0000313" key="22">
    <source>
        <dbReference type="EMBL" id="AOY80031.2"/>
    </source>
</evidence>
<evidence type="ECO:0000256" key="12">
    <source>
        <dbReference type="ARBA" id="ARBA00023136"/>
    </source>
</evidence>
<dbReference type="Gene3D" id="3.30.70.1230">
    <property type="entry name" value="Nucleotide cyclase"/>
    <property type="match status" value="1"/>
</dbReference>
<dbReference type="PROSITE" id="PS50113">
    <property type="entry name" value="PAC"/>
    <property type="match status" value="2"/>
</dbReference>
<evidence type="ECO:0000256" key="18">
    <source>
        <dbReference type="SAM" id="Coils"/>
    </source>
</evidence>
<dbReference type="GO" id="GO:0006171">
    <property type="term" value="P:cAMP biosynthetic process"/>
    <property type="evidence" value="ECO:0007669"/>
    <property type="project" value="UniProtKB-KW"/>
</dbReference>
<feature type="domain" description="Guanylate cyclase" evidence="21">
    <location>
        <begin position="1246"/>
        <end position="1373"/>
    </location>
</feature>
<dbReference type="InterPro" id="IPR035965">
    <property type="entry name" value="PAS-like_dom_sf"/>
</dbReference>
<dbReference type="PROSITE" id="PS50125">
    <property type="entry name" value="GUANYLATE_CYCLASE_2"/>
    <property type="match status" value="1"/>
</dbReference>
<keyword evidence="9" id="KW-0460">Magnesium</keyword>
<dbReference type="InterPro" id="IPR000014">
    <property type="entry name" value="PAS"/>
</dbReference>
<feature type="domain" description="PAC" evidence="20">
    <location>
        <begin position="1158"/>
        <end position="1210"/>
    </location>
</feature>
<dbReference type="InterPro" id="IPR001054">
    <property type="entry name" value="A/G_cyclase"/>
</dbReference>
<dbReference type="Gene3D" id="3.40.50.2300">
    <property type="match status" value="2"/>
</dbReference>
<keyword evidence="12" id="KW-0472">Membrane</keyword>
<evidence type="ECO:0000256" key="7">
    <source>
        <dbReference type="ARBA" id="ARBA00022741"/>
    </source>
</evidence>
<dbReference type="CDD" id="cd00130">
    <property type="entry name" value="PAS"/>
    <property type="match status" value="2"/>
</dbReference>
<dbReference type="SMART" id="SM00086">
    <property type="entry name" value="PAC"/>
    <property type="match status" value="3"/>
</dbReference>
<evidence type="ECO:0000259" key="21">
    <source>
        <dbReference type="PROSITE" id="PS50125"/>
    </source>
</evidence>
<keyword evidence="5" id="KW-0812">Transmembrane</keyword>
<comment type="catalytic activity">
    <reaction evidence="1">
        <text>ATP = 3',5'-cyclic AMP + diphosphate</text>
        <dbReference type="Rhea" id="RHEA:15389"/>
        <dbReference type="ChEBI" id="CHEBI:30616"/>
        <dbReference type="ChEBI" id="CHEBI:33019"/>
        <dbReference type="ChEBI" id="CHEBI:58165"/>
        <dbReference type="EC" id="4.6.1.1"/>
    </reaction>
</comment>
<keyword evidence="18" id="KW-0175">Coiled coil</keyword>
<dbReference type="InterPro" id="IPR018297">
    <property type="entry name" value="A/G_cyclase_CS"/>
</dbReference>
<dbReference type="InterPro" id="IPR029787">
    <property type="entry name" value="Nucleotide_cyclase"/>
</dbReference>
<dbReference type="GO" id="GO:0005524">
    <property type="term" value="F:ATP binding"/>
    <property type="evidence" value="ECO:0007669"/>
    <property type="project" value="UniProtKB-KW"/>
</dbReference>
<dbReference type="GO" id="GO:0004016">
    <property type="term" value="F:adenylate cyclase activity"/>
    <property type="evidence" value="ECO:0007669"/>
    <property type="project" value="UniProtKB-EC"/>
</dbReference>
<dbReference type="PROSITE" id="PS00452">
    <property type="entry name" value="GUANYLATE_CYCLASE_1"/>
    <property type="match status" value="1"/>
</dbReference>
<dbReference type="Pfam" id="PF00211">
    <property type="entry name" value="Guanylate_cyc"/>
    <property type="match status" value="1"/>
</dbReference>
<feature type="domain" description="PAS" evidence="19">
    <location>
        <begin position="725"/>
        <end position="768"/>
    </location>
</feature>
<dbReference type="GO" id="GO:0035556">
    <property type="term" value="P:intracellular signal transduction"/>
    <property type="evidence" value="ECO:0007669"/>
    <property type="project" value="InterPro"/>
</dbReference>
<dbReference type="InterPro" id="IPR028082">
    <property type="entry name" value="Peripla_BP_I"/>
</dbReference>
<dbReference type="GO" id="GO:0005886">
    <property type="term" value="C:plasma membrane"/>
    <property type="evidence" value="ECO:0007669"/>
    <property type="project" value="UniProtKB-ARBA"/>
</dbReference>
<evidence type="ECO:0000256" key="16">
    <source>
        <dbReference type="ARBA" id="ARBA00064436"/>
    </source>
</evidence>
<gene>
    <name evidence="22" type="primary">urtA</name>
    <name evidence="22" type="ORF">BJP36_08920</name>
</gene>
<feature type="domain" description="PAC" evidence="20">
    <location>
        <begin position="800"/>
        <end position="852"/>
    </location>
</feature>
<keyword evidence="6" id="KW-0479">Metal-binding</keyword>
<evidence type="ECO:0000256" key="2">
    <source>
        <dbReference type="ARBA" id="ARBA00004479"/>
    </source>
</evidence>
<dbReference type="SMART" id="SM00091">
    <property type="entry name" value="PAS"/>
    <property type="match status" value="5"/>
</dbReference>
<dbReference type="NCBIfam" id="TIGR00229">
    <property type="entry name" value="sensory_box"/>
    <property type="match status" value="2"/>
</dbReference>
<feature type="coiled-coil region" evidence="18">
    <location>
        <begin position="424"/>
        <end position="497"/>
    </location>
</feature>
<dbReference type="FunFam" id="3.30.70.1230:FF:000033">
    <property type="entry name" value="Adenylate cyclase"/>
    <property type="match status" value="1"/>
</dbReference>
<evidence type="ECO:0000259" key="20">
    <source>
        <dbReference type="PROSITE" id="PS50113"/>
    </source>
</evidence>
<dbReference type="InterPro" id="IPR013656">
    <property type="entry name" value="PAS_4"/>
</dbReference>
<evidence type="ECO:0000256" key="11">
    <source>
        <dbReference type="ARBA" id="ARBA00022998"/>
    </source>
</evidence>
<evidence type="ECO:0000256" key="10">
    <source>
        <dbReference type="ARBA" id="ARBA00022989"/>
    </source>
</evidence>
<evidence type="ECO:0000256" key="6">
    <source>
        <dbReference type="ARBA" id="ARBA00022723"/>
    </source>
</evidence>
<sequence length="1420" mass="160272">MPSFNTDHPCIRVGILHSQRGTMAISEAPLVEAELMAIAEINQTGGVLGQRIKPIVEDGASKSAEFESKARKLIQEDQVATVFGCWTSAFRKAVLPVFEVLNSLLWYPLQYEGLECSPNIFYTGSCPNQQIEPAVNWLLKNYGKRFYLIGSDYIFPLTANKIIKAQLKQLGGTVVGEDYIPLGTQDISEVITKIKQVRPDVVFNTLNGDSNVAFYRQYKSSGITADDIPIMAVSVAEAELQRIGDTAAGHYASWSYFQSLDTPNNQRFVQNFQRRYGANRVTSDPIEAAYAQVYLWKQAVESAQSFEVDRVRVAAYGQKFDAPGGLVQIEPNHHIGKTCRIGRILPTGQFEIVFTSERPIKPLPWLGVETCNCACDTQTHQYHGSASATPLIQPYSTNVVIELLAEVAQWIEKARYLETNTQALEMATEQLKHEIVERRRIEAELQKAFDELELKVEQRTADLKASNAQLMTEVREREQAQEQLRAAKDQLQAVLEAVPGIVSWISSDLRYLGVNRHLSKTFNLPSEGFVDQDIGFLQASSEFNDFVKEFFASPEQDACREVSAIVNDEKHNYVIVAQKYHQGSAAFTVGIDITERQQALDDLRKTKDQLQAVLEAVPGIVSWISSDLRYLGVNRHLAKTFNLPPEAFVGQDIGFLQASSEFNDFVKEFFASSEQDACREVSAIVNHKKHNYVIVAQKYHQGSAAFTIGIDITDRRQAEEALRQAEAKYRNIFENAVEGIFQTTPSGRYLSANPALARIYDYESPEVLINTVTNIQQQLYVDPNRRSQFIQLLEENGTLVDFESQVYRQDGSLTWICENACAIKDDHGNLLYYEGTVEDISERKQAQEALQRANEVLETRVEERTAALRDANHQLRIEIVERMHIEAALRKSEAELRVLFGAMTDVITVFDAQGRYMKVVSTNSQVLYSPTTQLLGKSVYEVLPPKQAELFVTHIRQVLDTKQTLNIEYSLPIGNYQVGSMKDEISSNSDLNGQKLSDFDSKNIVHQTNKYYHTSSEYEKLSELNGQKLVGQTDKPFNTSHFTSHNSQVWFTASVSPLPNNCVIWVARNITERKRVLDALQEAEEKYRSIFENVAEGIFQITPDGQYLSVNPALARMYGYSCPEEIVAKVTDIEQQLYVNPNSYAEFIAAVENHGAISNFEARVYRQDGKIIWTSQNARVVRDAQGKLLYYEGTVADITKRKQAEAALRAEQEKSEHLLLNILPHSIAQRLKQEPKAIANRFDEVTILFADIVEFTKLSARISPTELVNLLNQIFSSFDQLAQHHGLEKIKTIGDAYMVVGGLPNPRDDHPDAIANMALDMQQEISRFQRHDREPFRLRIGINTGPVVAGVIGIQKFIYDLWGDAVNVASRMDSQGEPGRIQVTASTYERLRDKYLFEERGIINVKGKGEMITYWLTGRK</sequence>
<proteinExistence type="inferred from homology"/>
<dbReference type="GO" id="GO:0046872">
    <property type="term" value="F:metal ion binding"/>
    <property type="evidence" value="ECO:0007669"/>
    <property type="project" value="UniProtKB-KW"/>
</dbReference>
<dbReference type="SUPFAM" id="SSF55785">
    <property type="entry name" value="PYP-like sensor domain (PAS domain)"/>
    <property type="match status" value="5"/>
</dbReference>
<dbReference type="Pfam" id="PF08448">
    <property type="entry name" value="PAS_4"/>
    <property type="match status" value="1"/>
</dbReference>
<reference evidence="22" key="2">
    <citation type="submission" date="2022-10" db="EMBL/GenBank/DDBJ databases">
        <authorList>
            <person name="Ngo T.-E."/>
        </authorList>
    </citation>
    <scope>NUCLEOTIDE SEQUENCE</scope>
    <source>
        <strain evidence="22">JHB</strain>
    </source>
</reference>
<dbReference type="EC" id="4.6.1.1" evidence="3"/>
<keyword evidence="11" id="KW-0115">cAMP biosynthesis</keyword>
<dbReference type="Pfam" id="PF13426">
    <property type="entry name" value="PAS_9"/>
    <property type="match status" value="3"/>
</dbReference>
<accession>A0A1D9FXG8</accession>
<dbReference type="CDD" id="cd06355">
    <property type="entry name" value="PBP1_FmdD-like"/>
    <property type="match status" value="1"/>
</dbReference>
<dbReference type="EMBL" id="CP017708">
    <property type="protein sequence ID" value="AOY80031.2"/>
    <property type="molecule type" value="Genomic_DNA"/>
</dbReference>
<evidence type="ECO:0000256" key="15">
    <source>
        <dbReference type="ARBA" id="ARBA00032637"/>
    </source>
</evidence>
<keyword evidence="10" id="KW-1133">Transmembrane helix</keyword>
<dbReference type="Gene3D" id="3.30.450.20">
    <property type="entry name" value="PAS domain"/>
    <property type="match status" value="5"/>
</dbReference>
<comment type="subunit">
    <text evidence="16">Homodimer. Can also exist as monomer.</text>
</comment>
<evidence type="ECO:0000256" key="14">
    <source>
        <dbReference type="ARBA" id="ARBA00032597"/>
    </source>
</evidence>
<evidence type="ECO:0000256" key="1">
    <source>
        <dbReference type="ARBA" id="ARBA00001593"/>
    </source>
</evidence>
<name>A0A1D9FXG8_MOOP1</name>
<evidence type="ECO:0000256" key="5">
    <source>
        <dbReference type="ARBA" id="ARBA00022692"/>
    </source>
</evidence>
<dbReference type="SMART" id="SM00044">
    <property type="entry name" value="CYCc"/>
    <property type="match status" value="1"/>
</dbReference>
<dbReference type="SUPFAM" id="SSF55073">
    <property type="entry name" value="Nucleotide cyclase"/>
    <property type="match status" value="1"/>
</dbReference>
<dbReference type="InterPro" id="IPR017777">
    <property type="entry name" value="ABC_urea-bd_UrtA"/>
</dbReference>
<dbReference type="CDD" id="cd07302">
    <property type="entry name" value="CHD"/>
    <property type="match status" value="1"/>
</dbReference>
<reference evidence="22" key="1">
    <citation type="journal article" date="2017" name="Proc. Natl. Acad. Sci. U.S.A.">
        <title>Comparative genomics uncovers the prolific and distinctive metabolic potential of the cyanobacterial genus Moorea.</title>
        <authorList>
            <person name="Leao T."/>
            <person name="Castelao G."/>
            <person name="Korobeynikov A."/>
            <person name="Monroe E.A."/>
            <person name="Podell S."/>
            <person name="Glukhov E."/>
            <person name="Allen E.E."/>
            <person name="Gerwick W.H."/>
            <person name="Gerwick L."/>
        </authorList>
    </citation>
    <scope>NUCLEOTIDE SEQUENCE</scope>
    <source>
        <strain evidence="22">JHB</strain>
    </source>
</reference>
<dbReference type="InterPro" id="IPR000700">
    <property type="entry name" value="PAS-assoc_C"/>
</dbReference>
<dbReference type="NCBIfam" id="TIGR03407">
    <property type="entry name" value="urea_ABC_UrtA"/>
    <property type="match status" value="1"/>
</dbReference>
<keyword evidence="7" id="KW-0547">Nucleotide-binding</keyword>
<feature type="domain" description="PAS" evidence="19">
    <location>
        <begin position="892"/>
        <end position="962"/>
    </location>
</feature>
<protein>
    <recommendedName>
        <fullName evidence="4">Adenylate cyclase</fullName>
        <ecNumber evidence="3">4.6.1.1</ecNumber>
    </recommendedName>
    <alternativeName>
        <fullName evidence="14">ATP pyrophosphate-lyase</fullName>
    </alternativeName>
    <alternativeName>
        <fullName evidence="15">Adenylyl cyclase</fullName>
    </alternativeName>
</protein>
<evidence type="ECO:0000256" key="3">
    <source>
        <dbReference type="ARBA" id="ARBA00012201"/>
    </source>
</evidence>